<evidence type="ECO:0000256" key="3">
    <source>
        <dbReference type="ARBA" id="ARBA00022701"/>
    </source>
</evidence>
<keyword evidence="7 9" id="KW-0505">Motor protein</keyword>
<proteinExistence type="inferred from homology"/>
<dbReference type="InterPro" id="IPR019821">
    <property type="entry name" value="Kinesin_motor_CS"/>
</dbReference>
<dbReference type="GO" id="GO:0003777">
    <property type="term" value="F:microtubule motor activity"/>
    <property type="evidence" value="ECO:0007669"/>
    <property type="project" value="InterPro"/>
</dbReference>
<dbReference type="GO" id="GO:0008017">
    <property type="term" value="F:microtubule binding"/>
    <property type="evidence" value="ECO:0007669"/>
    <property type="project" value="InterPro"/>
</dbReference>
<dbReference type="GO" id="GO:0005524">
    <property type="term" value="F:ATP binding"/>
    <property type="evidence" value="ECO:0007669"/>
    <property type="project" value="UniProtKB-UniRule"/>
</dbReference>
<dbReference type="PANTHER" id="PTHR47969">
    <property type="entry name" value="CHROMOSOME-ASSOCIATED KINESIN KIF4A-RELATED"/>
    <property type="match status" value="1"/>
</dbReference>
<protein>
    <recommendedName>
        <fullName evidence="10">Kinesin-like protein</fullName>
    </recommendedName>
</protein>
<dbReference type="Proteomes" id="UP000515158">
    <property type="component" value="Unplaced"/>
</dbReference>
<comment type="subcellular location">
    <subcellularLocation>
        <location evidence="1">Cytoplasm</location>
        <location evidence="1">Cytoskeleton</location>
    </subcellularLocation>
</comment>
<keyword evidence="2" id="KW-0963">Cytoplasm</keyword>
<name>A0A6P8YBW7_THRPL</name>
<evidence type="ECO:0000256" key="2">
    <source>
        <dbReference type="ARBA" id="ARBA00022490"/>
    </source>
</evidence>
<dbReference type="RefSeq" id="XP_034234305.1">
    <property type="nucleotide sequence ID" value="XM_034378414.1"/>
</dbReference>
<gene>
    <name evidence="14" type="primary">LOC117641253</name>
</gene>
<keyword evidence="3 10" id="KW-0493">Microtubule</keyword>
<feature type="non-terminal residue" evidence="14">
    <location>
        <position position="459"/>
    </location>
</feature>
<dbReference type="InParanoid" id="A0A6P8YBW7"/>
<evidence type="ECO:0000256" key="10">
    <source>
        <dbReference type="RuleBase" id="RU000394"/>
    </source>
</evidence>
<evidence type="ECO:0000256" key="11">
    <source>
        <dbReference type="SAM" id="MobiDB-lite"/>
    </source>
</evidence>
<dbReference type="PANTHER" id="PTHR47969:SF21">
    <property type="entry name" value="KINESIN-LIKE PROTEIN"/>
    <property type="match status" value="1"/>
</dbReference>
<keyword evidence="8" id="KW-0206">Cytoskeleton</keyword>
<dbReference type="SUPFAM" id="SSF52540">
    <property type="entry name" value="P-loop containing nucleoside triphosphate hydrolases"/>
    <property type="match status" value="1"/>
</dbReference>
<dbReference type="PRINTS" id="PR00380">
    <property type="entry name" value="KINESINHEAVY"/>
</dbReference>
<dbReference type="GO" id="GO:0007018">
    <property type="term" value="P:microtubule-based movement"/>
    <property type="evidence" value="ECO:0007669"/>
    <property type="project" value="InterPro"/>
</dbReference>
<dbReference type="InterPro" id="IPR001752">
    <property type="entry name" value="Kinesin_motor_dom"/>
</dbReference>
<dbReference type="Pfam" id="PF00225">
    <property type="entry name" value="Kinesin"/>
    <property type="match status" value="1"/>
</dbReference>
<dbReference type="Gene3D" id="3.40.850.10">
    <property type="entry name" value="Kinesin motor domain"/>
    <property type="match status" value="1"/>
</dbReference>
<accession>A0A6P8YBW7</accession>
<dbReference type="InterPro" id="IPR027417">
    <property type="entry name" value="P-loop_NTPase"/>
</dbReference>
<organism evidence="14">
    <name type="scientific">Thrips palmi</name>
    <name type="common">Melon thrips</name>
    <dbReference type="NCBI Taxonomy" id="161013"/>
    <lineage>
        <taxon>Eukaryota</taxon>
        <taxon>Metazoa</taxon>
        <taxon>Ecdysozoa</taxon>
        <taxon>Arthropoda</taxon>
        <taxon>Hexapoda</taxon>
        <taxon>Insecta</taxon>
        <taxon>Pterygota</taxon>
        <taxon>Neoptera</taxon>
        <taxon>Paraneoptera</taxon>
        <taxon>Thysanoptera</taxon>
        <taxon>Terebrantia</taxon>
        <taxon>Thripoidea</taxon>
        <taxon>Thripidae</taxon>
        <taxon>Thrips</taxon>
    </lineage>
</organism>
<sequence>MNAKRSRGPLGPAKQGMPGALPGKVERERGESVQVVVRCRPMSRKEEGQGHTQIIDMWPQRGIVHITKPRKAPGRASARMFTFDSVYDWNSNQDDLYENTVKPLVYSVLDGYNGTIFAYGQTGTGKTYTMLGSQQQQGQGAREKGISSKCFEDIFRHIAYTSDRTSYVVRASYFEIYQEETRDLLSPEPGQGHGQGDRRQFSLLWGEDAVRGVYVKGLQSVVCKNIKAIERVMRVGNVNRATAATNMNEHSSRSHAIFQITIEMRDAARRPGVKPGQGPLTAPVQGSGFRMGKLNLVDLAGSERQCKTGAVGDRLKESSKINLSLSALGNVISALVDGRAGQGHRHIPYRDSKLTQLLQDSLGGNSKAIMIANIGPASYNYDESLMTLRYASRAKHIKNMPTRNVNALASLGARVARGPRSALSHYNEEMRALKKLIMADRMGGKADPCSTTTSSAEDS</sequence>
<feature type="region of interest" description="Disordered" evidence="11">
    <location>
        <begin position="1"/>
        <end position="28"/>
    </location>
</feature>
<dbReference type="InterPro" id="IPR027640">
    <property type="entry name" value="Kinesin-like_fam"/>
</dbReference>
<dbReference type="AlphaFoldDB" id="A0A6P8YBW7"/>
<feature type="binding site" evidence="9">
    <location>
        <begin position="120"/>
        <end position="127"/>
    </location>
    <ligand>
        <name>ATP</name>
        <dbReference type="ChEBI" id="CHEBI:30616"/>
    </ligand>
</feature>
<dbReference type="PROSITE" id="PS50067">
    <property type="entry name" value="KINESIN_MOTOR_2"/>
    <property type="match status" value="1"/>
</dbReference>
<comment type="similarity">
    <text evidence="9 10">Belongs to the TRAFAC class myosin-kinesin ATPase superfamily. Kinesin family.</text>
</comment>
<evidence type="ECO:0000256" key="4">
    <source>
        <dbReference type="ARBA" id="ARBA00022741"/>
    </source>
</evidence>
<evidence type="ECO:0000256" key="1">
    <source>
        <dbReference type="ARBA" id="ARBA00004245"/>
    </source>
</evidence>
<evidence type="ECO:0000313" key="14">
    <source>
        <dbReference type="RefSeq" id="XP_034234305.1"/>
    </source>
</evidence>
<dbReference type="FunFam" id="3.40.850.10:FF:000082">
    <property type="entry name" value="OSM3-like kinesin"/>
    <property type="match status" value="1"/>
</dbReference>
<evidence type="ECO:0000256" key="8">
    <source>
        <dbReference type="ARBA" id="ARBA00023212"/>
    </source>
</evidence>
<dbReference type="KEGG" id="tpal:117641253"/>
<reference evidence="14" key="1">
    <citation type="submission" date="2025-08" db="UniProtKB">
        <authorList>
            <consortium name="RefSeq"/>
        </authorList>
    </citation>
    <scope>IDENTIFICATION</scope>
    <source>
        <tissue evidence="14">Total insect</tissue>
    </source>
</reference>
<keyword evidence="6" id="KW-0175">Coiled coil</keyword>
<evidence type="ECO:0000259" key="12">
    <source>
        <dbReference type="PROSITE" id="PS50067"/>
    </source>
</evidence>
<dbReference type="GO" id="GO:0005874">
    <property type="term" value="C:microtubule"/>
    <property type="evidence" value="ECO:0007669"/>
    <property type="project" value="UniProtKB-KW"/>
</dbReference>
<feature type="domain" description="Kinesin motor" evidence="12">
    <location>
        <begin position="32"/>
        <end position="397"/>
    </location>
</feature>
<dbReference type="OrthoDB" id="3176171at2759"/>
<evidence type="ECO:0000256" key="6">
    <source>
        <dbReference type="ARBA" id="ARBA00023054"/>
    </source>
</evidence>
<dbReference type="PROSITE" id="PS00411">
    <property type="entry name" value="KINESIN_MOTOR_1"/>
    <property type="match status" value="1"/>
</dbReference>
<keyword evidence="13" id="KW-1185">Reference proteome</keyword>
<evidence type="ECO:0000256" key="7">
    <source>
        <dbReference type="ARBA" id="ARBA00023175"/>
    </source>
</evidence>
<keyword evidence="5 9" id="KW-0067">ATP-binding</keyword>
<keyword evidence="4 9" id="KW-0547">Nucleotide-binding</keyword>
<evidence type="ECO:0000313" key="13">
    <source>
        <dbReference type="Proteomes" id="UP000515158"/>
    </source>
</evidence>
<evidence type="ECO:0000256" key="5">
    <source>
        <dbReference type="ARBA" id="ARBA00022840"/>
    </source>
</evidence>
<dbReference type="InterPro" id="IPR036961">
    <property type="entry name" value="Kinesin_motor_dom_sf"/>
</dbReference>
<dbReference type="SMART" id="SM00129">
    <property type="entry name" value="KISc"/>
    <property type="match status" value="1"/>
</dbReference>
<evidence type="ECO:0000256" key="9">
    <source>
        <dbReference type="PROSITE-ProRule" id="PRU00283"/>
    </source>
</evidence>
<dbReference type="GeneID" id="117641253"/>